<reference evidence="2" key="1">
    <citation type="submission" date="2023-03" db="EMBL/GenBank/DDBJ databases">
        <title>Massive genome expansion in bonnet fungi (Mycena s.s.) driven by repeated elements and novel gene families across ecological guilds.</title>
        <authorList>
            <consortium name="Lawrence Berkeley National Laboratory"/>
            <person name="Harder C.B."/>
            <person name="Miyauchi S."/>
            <person name="Viragh M."/>
            <person name="Kuo A."/>
            <person name="Thoen E."/>
            <person name="Andreopoulos B."/>
            <person name="Lu D."/>
            <person name="Skrede I."/>
            <person name="Drula E."/>
            <person name="Henrissat B."/>
            <person name="Morin E."/>
            <person name="Kohler A."/>
            <person name="Barry K."/>
            <person name="LaButti K."/>
            <person name="Morin E."/>
            <person name="Salamov A."/>
            <person name="Lipzen A."/>
            <person name="Mereny Z."/>
            <person name="Hegedus B."/>
            <person name="Baldrian P."/>
            <person name="Stursova M."/>
            <person name="Weitz H."/>
            <person name="Taylor A."/>
            <person name="Grigoriev I.V."/>
            <person name="Nagy L.G."/>
            <person name="Martin F."/>
            <person name="Kauserud H."/>
        </authorList>
    </citation>
    <scope>NUCLEOTIDE SEQUENCE</scope>
    <source>
        <strain evidence="2">CBHHK067</strain>
    </source>
</reference>
<keyword evidence="3" id="KW-1185">Reference proteome</keyword>
<accession>A0AAD7CUL2</accession>
<comment type="caution">
    <text evidence="2">The sequence shown here is derived from an EMBL/GenBank/DDBJ whole genome shotgun (WGS) entry which is preliminary data.</text>
</comment>
<dbReference type="Proteomes" id="UP001221757">
    <property type="component" value="Unassembled WGS sequence"/>
</dbReference>
<proteinExistence type="predicted"/>
<protein>
    <submittedName>
        <fullName evidence="2">Uncharacterized protein</fullName>
    </submittedName>
</protein>
<gene>
    <name evidence="2" type="ORF">B0H17DRAFT_952137</name>
</gene>
<dbReference type="AlphaFoldDB" id="A0AAD7CUL2"/>
<dbReference type="InterPro" id="IPR012337">
    <property type="entry name" value="RNaseH-like_sf"/>
</dbReference>
<evidence type="ECO:0000256" key="1">
    <source>
        <dbReference type="SAM" id="MobiDB-lite"/>
    </source>
</evidence>
<organism evidence="2 3">
    <name type="scientific">Mycena rosella</name>
    <name type="common">Pink bonnet</name>
    <name type="synonym">Agaricus rosellus</name>
    <dbReference type="NCBI Taxonomy" id="1033263"/>
    <lineage>
        <taxon>Eukaryota</taxon>
        <taxon>Fungi</taxon>
        <taxon>Dikarya</taxon>
        <taxon>Basidiomycota</taxon>
        <taxon>Agaricomycotina</taxon>
        <taxon>Agaricomycetes</taxon>
        <taxon>Agaricomycetidae</taxon>
        <taxon>Agaricales</taxon>
        <taxon>Marasmiineae</taxon>
        <taxon>Mycenaceae</taxon>
        <taxon>Mycena</taxon>
    </lineage>
</organism>
<dbReference type="EMBL" id="JARKIE010000224">
    <property type="protein sequence ID" value="KAJ7664253.1"/>
    <property type="molecule type" value="Genomic_DNA"/>
</dbReference>
<sequence length="345" mass="38321">MLIFPQAFIAFFFKQPKKKTAAKAATGSKRKRNDAAAAAAPVIVPEEEREDPVVAEVAIDEAGIMDEGKAEHDEATIRSIHKLAISQAESEFFLHMTKDEETDALTLFPKARLFTSSASVAGLARRVHDSATLQEKFEKLVAANSGSGQKVALDRRVPTRWNSDLACLAAHVKFETPVKQLTSDGLSEYALTPAQWKLAKELCEVLSVFDDITLLFSRAEVPLIYEVIPMLEALEDQLTNMRDDADLPTVIRIAAIAALLVVGKYYALSDDTEVYRIAIIMCPDKKLDWFSNNTGWRPEDRIEADRVIRHRWAETYAPKGRPETTPNATQSAAAPKVRVHYNSPP</sequence>
<feature type="region of interest" description="Disordered" evidence="1">
    <location>
        <begin position="315"/>
        <end position="345"/>
    </location>
</feature>
<name>A0AAD7CUL2_MYCRO</name>
<evidence type="ECO:0000313" key="3">
    <source>
        <dbReference type="Proteomes" id="UP001221757"/>
    </source>
</evidence>
<evidence type="ECO:0000313" key="2">
    <source>
        <dbReference type="EMBL" id="KAJ7664253.1"/>
    </source>
</evidence>
<dbReference type="SUPFAM" id="SSF53098">
    <property type="entry name" value="Ribonuclease H-like"/>
    <property type="match status" value="1"/>
</dbReference>